<proteinExistence type="predicted"/>
<evidence type="ECO:0000256" key="1">
    <source>
        <dbReference type="SAM" id="MobiDB-lite"/>
    </source>
</evidence>
<dbReference type="Gene3D" id="1.25.40.10">
    <property type="entry name" value="Tetratricopeptide repeat domain"/>
    <property type="match status" value="1"/>
</dbReference>
<dbReference type="SUPFAM" id="SSF48452">
    <property type="entry name" value="TPR-like"/>
    <property type="match status" value="1"/>
</dbReference>
<gene>
    <name evidence="2" type="ORF">N7509_014265</name>
</gene>
<accession>A0A9W9V5G9</accession>
<dbReference type="InterPro" id="IPR011990">
    <property type="entry name" value="TPR-like_helical_dom_sf"/>
</dbReference>
<reference evidence="2" key="1">
    <citation type="submission" date="2022-12" db="EMBL/GenBank/DDBJ databases">
        <authorList>
            <person name="Petersen C."/>
        </authorList>
    </citation>
    <scope>NUCLEOTIDE SEQUENCE</scope>
    <source>
        <strain evidence="2">IBT 29677</strain>
    </source>
</reference>
<name>A0A9W9V5G9_9EURO</name>
<dbReference type="GeneID" id="81377882"/>
<dbReference type="AlphaFoldDB" id="A0A9W9V5G9"/>
<dbReference type="OrthoDB" id="5086500at2759"/>
<keyword evidence="3" id="KW-1185">Reference proteome</keyword>
<sequence length="80" mass="9125">MKGQADISSQIGENHPDCIGTMIELAECYEKQEKFDDGIAMCDQIIEGLRRISYSEHPLERKTQQQKDRLIKDGDAKKAQ</sequence>
<dbReference type="RefSeq" id="XP_056480891.1">
    <property type="nucleotide sequence ID" value="XM_056638902.1"/>
</dbReference>
<comment type="caution">
    <text evidence="2">The sequence shown here is derived from an EMBL/GenBank/DDBJ whole genome shotgun (WGS) entry which is preliminary data.</text>
</comment>
<dbReference type="EMBL" id="JAPZBU010000013">
    <property type="protein sequence ID" value="KAJ5369653.1"/>
    <property type="molecule type" value="Genomic_DNA"/>
</dbReference>
<organism evidence="2 3">
    <name type="scientific">Penicillium cosmopolitanum</name>
    <dbReference type="NCBI Taxonomy" id="1131564"/>
    <lineage>
        <taxon>Eukaryota</taxon>
        <taxon>Fungi</taxon>
        <taxon>Dikarya</taxon>
        <taxon>Ascomycota</taxon>
        <taxon>Pezizomycotina</taxon>
        <taxon>Eurotiomycetes</taxon>
        <taxon>Eurotiomycetidae</taxon>
        <taxon>Eurotiales</taxon>
        <taxon>Aspergillaceae</taxon>
        <taxon>Penicillium</taxon>
    </lineage>
</organism>
<reference evidence="2" key="2">
    <citation type="journal article" date="2023" name="IMA Fungus">
        <title>Comparative genomic study of the Penicillium genus elucidates a diverse pangenome and 15 lateral gene transfer events.</title>
        <authorList>
            <person name="Petersen C."/>
            <person name="Sorensen T."/>
            <person name="Nielsen M.R."/>
            <person name="Sondergaard T.E."/>
            <person name="Sorensen J.L."/>
            <person name="Fitzpatrick D.A."/>
            <person name="Frisvad J.C."/>
            <person name="Nielsen K.L."/>
        </authorList>
    </citation>
    <scope>NUCLEOTIDE SEQUENCE</scope>
    <source>
        <strain evidence="2">IBT 29677</strain>
    </source>
</reference>
<evidence type="ECO:0000313" key="2">
    <source>
        <dbReference type="EMBL" id="KAJ5369653.1"/>
    </source>
</evidence>
<dbReference type="Proteomes" id="UP001147747">
    <property type="component" value="Unassembled WGS sequence"/>
</dbReference>
<feature type="region of interest" description="Disordered" evidence="1">
    <location>
        <begin position="53"/>
        <end position="80"/>
    </location>
</feature>
<evidence type="ECO:0000313" key="3">
    <source>
        <dbReference type="Proteomes" id="UP001147747"/>
    </source>
</evidence>
<protein>
    <recommendedName>
        <fullName evidence="4">Kinesin light chain</fullName>
    </recommendedName>
</protein>
<evidence type="ECO:0008006" key="4">
    <source>
        <dbReference type="Google" id="ProtNLM"/>
    </source>
</evidence>